<organism evidence="2 3">
    <name type="scientific">Modestobacter versicolor</name>
    <dbReference type="NCBI Taxonomy" id="429133"/>
    <lineage>
        <taxon>Bacteria</taxon>
        <taxon>Bacillati</taxon>
        <taxon>Actinomycetota</taxon>
        <taxon>Actinomycetes</taxon>
        <taxon>Geodermatophilales</taxon>
        <taxon>Geodermatophilaceae</taxon>
        <taxon>Modestobacter</taxon>
    </lineage>
</organism>
<feature type="compositionally biased region" description="Low complexity" evidence="1">
    <location>
        <begin position="328"/>
        <end position="341"/>
    </location>
</feature>
<feature type="compositionally biased region" description="Basic and acidic residues" evidence="1">
    <location>
        <begin position="224"/>
        <end position="235"/>
    </location>
</feature>
<sequence length="358" mass="36805">MRPLPGLLAGRAGCRGRAGQLPHRHRPVVVRGSVPEVDVRVPEVGGAARPVRRLGQRRQRQPVDRRRDGPVPAQPVAVRATAPARGLPGETAQPGDQRPHRCGQPRRRGSQPGPRAQQVDGEVGGELDRRLELVVDGTGGGPAGRRDGRGRDGGPGGEGRRGGPVRTAAEPVDPQRCRPPGQVGAVRAGTPGGDPAAQLLPAGGRGRRGDGGRRAGRGPGRHAARVDAQHPDGQAERQAASQVTGGVRLGRLHRSGAEQAGAAGGAGGGHVGTPDRCRLDRHVPPSREVVAAAGEGTAGKEKPRDDGASGPVPGTLRSGRVTEPLPDPLAAVDDPPVTPVTCRHPPGKPQVAPLVRGR</sequence>
<feature type="compositionally biased region" description="Basic residues" evidence="1">
    <location>
        <begin position="100"/>
        <end position="109"/>
    </location>
</feature>
<feature type="compositionally biased region" description="Low complexity" evidence="1">
    <location>
        <begin position="1"/>
        <end position="19"/>
    </location>
</feature>
<dbReference type="Proteomes" id="UP000580718">
    <property type="component" value="Unassembled WGS sequence"/>
</dbReference>
<evidence type="ECO:0000313" key="2">
    <source>
        <dbReference type="EMBL" id="MBB3677288.1"/>
    </source>
</evidence>
<dbReference type="AlphaFoldDB" id="A0A839Y241"/>
<protein>
    <submittedName>
        <fullName evidence="2">Uncharacterized protein</fullName>
    </submittedName>
</protein>
<proteinExistence type="predicted"/>
<feature type="compositionally biased region" description="Gly residues" evidence="1">
    <location>
        <begin position="262"/>
        <end position="271"/>
    </location>
</feature>
<feature type="region of interest" description="Disordered" evidence="1">
    <location>
        <begin position="1"/>
        <end position="20"/>
    </location>
</feature>
<evidence type="ECO:0000256" key="1">
    <source>
        <dbReference type="SAM" id="MobiDB-lite"/>
    </source>
</evidence>
<gene>
    <name evidence="2" type="ORF">FHX36_003023</name>
</gene>
<accession>A0A839Y241</accession>
<feature type="compositionally biased region" description="Basic and acidic residues" evidence="1">
    <location>
        <begin position="298"/>
        <end position="307"/>
    </location>
</feature>
<feature type="compositionally biased region" description="Basic residues" evidence="1">
    <location>
        <begin position="214"/>
        <end position="223"/>
    </location>
</feature>
<feature type="region of interest" description="Disordered" evidence="1">
    <location>
        <begin position="45"/>
        <end position="358"/>
    </location>
</feature>
<reference evidence="2 3" key="1">
    <citation type="submission" date="2020-08" db="EMBL/GenBank/DDBJ databases">
        <title>Sequencing the genomes of 1000 actinobacteria strains.</title>
        <authorList>
            <person name="Klenk H.-P."/>
        </authorList>
    </citation>
    <scope>NUCLEOTIDE SEQUENCE [LARGE SCALE GENOMIC DNA]</scope>
    <source>
        <strain evidence="2 3">DSM 16678</strain>
    </source>
</reference>
<evidence type="ECO:0000313" key="3">
    <source>
        <dbReference type="Proteomes" id="UP000580718"/>
    </source>
</evidence>
<feature type="compositionally biased region" description="Basic and acidic residues" evidence="1">
    <location>
        <begin position="273"/>
        <end position="285"/>
    </location>
</feature>
<dbReference type="EMBL" id="JACIBU010000001">
    <property type="protein sequence ID" value="MBB3677288.1"/>
    <property type="molecule type" value="Genomic_DNA"/>
</dbReference>
<feature type="compositionally biased region" description="Basic residues" evidence="1">
    <location>
        <begin position="50"/>
        <end position="60"/>
    </location>
</feature>
<comment type="caution">
    <text evidence="2">The sequence shown here is derived from an EMBL/GenBank/DDBJ whole genome shotgun (WGS) entry which is preliminary data.</text>
</comment>
<name>A0A839Y241_9ACTN</name>